<reference evidence="3 4" key="1">
    <citation type="journal article" date="2014" name="BMC Genomics">
        <title>Genomic comparison of sporeforming bacilli isolated from milk.</title>
        <authorList>
            <person name="Moreno Switt A.I."/>
            <person name="Andrus A.D."/>
            <person name="Ranieri M.L."/>
            <person name="Orsi R.H."/>
            <person name="Ivy R."/>
            <person name="den Bakker H.C."/>
            <person name="Martin N.H."/>
            <person name="Wiedmann M."/>
            <person name="Boor K.J."/>
        </authorList>
    </citation>
    <scope>NUCLEOTIDE SEQUENCE [LARGE SCALE GENOMIC DNA]</scope>
    <source>
        <strain evidence="3 4">FSL R5-213</strain>
    </source>
</reference>
<dbReference type="AlphaFoldDB" id="W4F914"/>
<feature type="domain" description="DUF3048" evidence="1">
    <location>
        <begin position="52"/>
        <end position="190"/>
    </location>
</feature>
<dbReference type="SUPFAM" id="SSF159774">
    <property type="entry name" value="YerB-like"/>
    <property type="match status" value="1"/>
</dbReference>
<evidence type="ECO:0000313" key="3">
    <source>
        <dbReference type="EMBL" id="ETT88822.1"/>
    </source>
</evidence>
<evidence type="ECO:0008006" key="5">
    <source>
        <dbReference type="Google" id="ProtNLM"/>
    </source>
</evidence>
<dbReference type="Gene3D" id="3.50.90.10">
    <property type="entry name" value="YerB-like"/>
    <property type="match status" value="1"/>
</dbReference>
<dbReference type="InterPro" id="IPR021416">
    <property type="entry name" value="DUF3048_N"/>
</dbReference>
<accession>W4F914</accession>
<keyword evidence="4" id="KW-1185">Reference proteome</keyword>
<dbReference type="Pfam" id="PF11258">
    <property type="entry name" value="DUF3048"/>
    <property type="match status" value="1"/>
</dbReference>
<dbReference type="InterPro" id="IPR035328">
    <property type="entry name" value="DUF3048_C"/>
</dbReference>
<dbReference type="PATRIC" id="fig|1227360.4.peg.100"/>
<name>W4F914_9BACL</name>
<evidence type="ECO:0000259" key="2">
    <source>
        <dbReference type="Pfam" id="PF17479"/>
    </source>
</evidence>
<dbReference type="eggNOG" id="COG1470">
    <property type="taxonomic scope" value="Bacteria"/>
</dbReference>
<dbReference type="Pfam" id="PF17479">
    <property type="entry name" value="DUF3048_C"/>
    <property type="match status" value="1"/>
</dbReference>
<dbReference type="EMBL" id="ASQA01000001">
    <property type="protein sequence ID" value="ETT88822.1"/>
    <property type="molecule type" value="Genomic_DNA"/>
</dbReference>
<proteinExistence type="predicted"/>
<evidence type="ECO:0000313" key="4">
    <source>
        <dbReference type="Proteomes" id="UP000019062"/>
    </source>
</evidence>
<dbReference type="PROSITE" id="PS51257">
    <property type="entry name" value="PROKAR_LIPOPROTEIN"/>
    <property type="match status" value="1"/>
</dbReference>
<comment type="caution">
    <text evidence="3">The sequence shown here is derived from an EMBL/GenBank/DDBJ whole genome shotgun (WGS) entry which is preliminary data.</text>
</comment>
<dbReference type="RefSeq" id="WP_235175660.1">
    <property type="nucleotide sequence ID" value="NZ_ASQA01000001.1"/>
</dbReference>
<organism evidence="3 4">
    <name type="scientific">Viridibacillus arenosi FSL R5-213</name>
    <dbReference type="NCBI Taxonomy" id="1227360"/>
    <lineage>
        <taxon>Bacteria</taxon>
        <taxon>Bacillati</taxon>
        <taxon>Bacillota</taxon>
        <taxon>Bacilli</taxon>
        <taxon>Bacillales</taxon>
        <taxon>Caryophanaceae</taxon>
        <taxon>Viridibacillus</taxon>
    </lineage>
</organism>
<protein>
    <recommendedName>
        <fullName evidence="5">Lipoprotein yerB</fullName>
    </recommendedName>
</protein>
<dbReference type="Proteomes" id="UP000019062">
    <property type="component" value="Unassembled WGS sequence"/>
</dbReference>
<gene>
    <name evidence="3" type="ORF">C176_00485</name>
</gene>
<dbReference type="InterPro" id="IPR023158">
    <property type="entry name" value="YerB-like_sf"/>
</dbReference>
<feature type="domain" description="DUF3048" evidence="2">
    <location>
        <begin position="222"/>
        <end position="330"/>
    </location>
</feature>
<evidence type="ECO:0000259" key="1">
    <source>
        <dbReference type="Pfam" id="PF11258"/>
    </source>
</evidence>
<sequence>MKKKLMVGLLVLGVLLVGCSKEKEEKEVKKEPEKTEVQAEVEVEKKTYFTPFTGLEVEQKPKMRPVMVTINNHPQARPQSGLTSADLVYEMVAEGNITRLLAVFQSELPENMGPIRSARDYFVDLAKGLDAFYIAHGYSPEARRMLSAGVVDNINGMQYDGSLFKRSTDRVAPHNSYISEKNVKLGFEKVGAALKMHKKVPFSFYESAEDVKIEKYIAKVDIHFGVDEQFHNTYTFNEDSKLYERQSGGVVTKDLLNDESVQVANVLFFEVNQSTVDQKGRQALDLTSGGNGYVFQAGQKLDIEWRNVDGVLAPYADDQPVKLVPGKSWIHLVPSNPGLAKAVTYEP</sequence>